<gene>
    <name evidence="2" type="ORF">C5167_037613</name>
</gene>
<dbReference type="Gene3D" id="2.60.40.10">
    <property type="entry name" value="Immunoglobulins"/>
    <property type="match status" value="1"/>
</dbReference>
<evidence type="ECO:0000313" key="3">
    <source>
        <dbReference type="Proteomes" id="UP000316621"/>
    </source>
</evidence>
<dbReference type="PANTHER" id="PTHR20930">
    <property type="entry name" value="OVARIAN CARCINOMA ANTIGEN CA125-RELATED"/>
    <property type="match status" value="1"/>
</dbReference>
<name>A0A4Y7I787_PAPSO</name>
<dbReference type="Pfam" id="PF16158">
    <property type="entry name" value="N_BRCA1_IG"/>
    <property type="match status" value="1"/>
</dbReference>
<reference evidence="2 3" key="1">
    <citation type="journal article" date="2018" name="Science">
        <title>The opium poppy genome and morphinan production.</title>
        <authorList>
            <person name="Guo L."/>
            <person name="Winzer T."/>
            <person name="Yang X."/>
            <person name="Li Y."/>
            <person name="Ning Z."/>
            <person name="He Z."/>
            <person name="Teodor R."/>
            <person name="Lu Y."/>
            <person name="Bowser T.A."/>
            <person name="Graham I.A."/>
            <person name="Ye K."/>
        </authorList>
    </citation>
    <scope>NUCLEOTIDE SEQUENCE [LARGE SCALE GENOMIC DNA]</scope>
    <source>
        <strain evidence="3">cv. HN1</strain>
        <tissue evidence="2">Leaves</tissue>
    </source>
</reference>
<keyword evidence="3" id="KW-1185">Reference proteome</keyword>
<proteinExistence type="predicted"/>
<organism evidence="2 3">
    <name type="scientific">Papaver somniferum</name>
    <name type="common">Opium poppy</name>
    <dbReference type="NCBI Taxonomy" id="3469"/>
    <lineage>
        <taxon>Eukaryota</taxon>
        <taxon>Viridiplantae</taxon>
        <taxon>Streptophyta</taxon>
        <taxon>Embryophyta</taxon>
        <taxon>Tracheophyta</taxon>
        <taxon>Spermatophyta</taxon>
        <taxon>Magnoliopsida</taxon>
        <taxon>Ranunculales</taxon>
        <taxon>Papaveraceae</taxon>
        <taxon>Papaveroideae</taxon>
        <taxon>Papaver</taxon>
    </lineage>
</organism>
<dbReference type="EMBL" id="CM010715">
    <property type="protein sequence ID" value="RZC44674.1"/>
    <property type="molecule type" value="Genomic_DNA"/>
</dbReference>
<evidence type="ECO:0000313" key="2">
    <source>
        <dbReference type="EMBL" id="RZC44674.1"/>
    </source>
</evidence>
<dbReference type="STRING" id="3469.A0A4Y7I787"/>
<accession>A0A4Y7I787</accession>
<feature type="domain" description="Nbr1 FW" evidence="1">
    <location>
        <begin position="126"/>
        <end position="171"/>
    </location>
</feature>
<dbReference type="Gene3D" id="3.30.390.110">
    <property type="match status" value="1"/>
</dbReference>
<dbReference type="InterPro" id="IPR013783">
    <property type="entry name" value="Ig-like_fold"/>
</dbReference>
<evidence type="ECO:0000259" key="1">
    <source>
        <dbReference type="Pfam" id="PF16158"/>
    </source>
</evidence>
<dbReference type="AlphaFoldDB" id="A0A4Y7I787"/>
<feature type="non-terminal residue" evidence="2">
    <location>
        <position position="1"/>
    </location>
</feature>
<dbReference type="Gramene" id="RZC44674">
    <property type="protein sequence ID" value="RZC44674"/>
    <property type="gene ID" value="C5167_037613"/>
</dbReference>
<sequence>RTEKIFSIFFISSEEKRSRHHLLLLLQSCKSYFSHKYKSTGFTNRRRRLANAKTYAIQDGKDSGVVLDATKSNKHKNPPTLVHKTVMKKEFSRMDKGVANHHFDITGCVFHKCVQCDGCWIPGDGYPVGTTLHIVVDLTTPVSHGFYISYWRMMSHSGEMFEERIWVLIEVNTLLLDSLSDLNILSGTCWRCDKFSSYYKKLKMVLKVARKKMRRLMSWHFAVMERVDKLIKEEAHEMDVKEVQWSSQVCFIFLN</sequence>
<dbReference type="InterPro" id="IPR032350">
    <property type="entry name" value="Nbr1_FW"/>
</dbReference>
<protein>
    <recommendedName>
        <fullName evidence="1">Nbr1 FW domain-containing protein</fullName>
    </recommendedName>
</protein>
<dbReference type="Proteomes" id="UP000316621">
    <property type="component" value="Chromosome 1"/>
</dbReference>
<dbReference type="PANTHER" id="PTHR20930:SF0">
    <property type="entry name" value="PROTEIN ILRUN"/>
    <property type="match status" value="1"/>
</dbReference>